<dbReference type="Gene3D" id="3.40.50.150">
    <property type="entry name" value="Vaccinia Virus protein VP39"/>
    <property type="match status" value="1"/>
</dbReference>
<dbReference type="CDD" id="cd02440">
    <property type="entry name" value="AdoMet_MTases"/>
    <property type="match status" value="1"/>
</dbReference>
<dbReference type="InterPro" id="IPR013216">
    <property type="entry name" value="Methyltransf_11"/>
</dbReference>
<evidence type="ECO:0000313" key="2">
    <source>
        <dbReference type="EMBL" id="GIJ64271.1"/>
    </source>
</evidence>
<dbReference type="InterPro" id="IPR029063">
    <property type="entry name" value="SAM-dependent_MTases_sf"/>
</dbReference>
<dbReference type="EMBL" id="BOPG01000113">
    <property type="protein sequence ID" value="GIJ64271.1"/>
    <property type="molecule type" value="Genomic_DNA"/>
</dbReference>
<organism evidence="2 3">
    <name type="scientific">Virgisporangium aurantiacum</name>
    <dbReference type="NCBI Taxonomy" id="175570"/>
    <lineage>
        <taxon>Bacteria</taxon>
        <taxon>Bacillati</taxon>
        <taxon>Actinomycetota</taxon>
        <taxon>Actinomycetes</taxon>
        <taxon>Micromonosporales</taxon>
        <taxon>Micromonosporaceae</taxon>
        <taxon>Virgisporangium</taxon>
    </lineage>
</organism>
<dbReference type="AlphaFoldDB" id="A0A8J4E787"/>
<dbReference type="SUPFAM" id="SSF53335">
    <property type="entry name" value="S-adenosyl-L-methionine-dependent methyltransferases"/>
    <property type="match status" value="1"/>
</dbReference>
<feature type="domain" description="Methyltransferase type 11" evidence="1">
    <location>
        <begin position="41"/>
        <end position="140"/>
    </location>
</feature>
<dbReference type="Pfam" id="PF08241">
    <property type="entry name" value="Methyltransf_11"/>
    <property type="match status" value="1"/>
</dbReference>
<evidence type="ECO:0000313" key="3">
    <source>
        <dbReference type="Proteomes" id="UP000612585"/>
    </source>
</evidence>
<protein>
    <recommendedName>
        <fullName evidence="1">Methyltransferase type 11 domain-containing protein</fullName>
    </recommendedName>
</protein>
<proteinExistence type="predicted"/>
<dbReference type="RefSeq" id="WP_204012470.1">
    <property type="nucleotide sequence ID" value="NZ_BOPG01000113.1"/>
</dbReference>
<dbReference type="Proteomes" id="UP000612585">
    <property type="component" value="Unassembled WGS sequence"/>
</dbReference>
<gene>
    <name evidence="2" type="ORF">Vau01_117870</name>
</gene>
<sequence length="263" mass="28714">MLEFDEGASRQVEELYLTDDVVGQRRGVMRLLALTAGEAVLDIGSGPGLLVTDMARAVGPTGRVCGIDVSDSMLALARDRTVPPGGAPVEYRHGGTDAVPYPDGSFNVVVSTQVLEYVADIPAALAEVARVLRPGGRLLILDTDWDSIVWHSTDPDRMRRILLTWEQHLADPFLPRTLGRELRRAGFDVASTRVLPLLNAGYEKATYSGGLIPIIARFVAGRDGWTTDDVDAWIEDLRSLDADYFFSLNRYVFLADGPGIGDR</sequence>
<keyword evidence="3" id="KW-1185">Reference proteome</keyword>
<name>A0A8J4E787_9ACTN</name>
<dbReference type="InterPro" id="IPR050508">
    <property type="entry name" value="Methyltransf_Superfamily"/>
</dbReference>
<dbReference type="PANTHER" id="PTHR42912:SF80">
    <property type="entry name" value="METHYLTRANSFERASE DOMAIN-CONTAINING PROTEIN"/>
    <property type="match status" value="1"/>
</dbReference>
<comment type="caution">
    <text evidence="2">The sequence shown here is derived from an EMBL/GenBank/DDBJ whole genome shotgun (WGS) entry which is preliminary data.</text>
</comment>
<dbReference type="GO" id="GO:0008757">
    <property type="term" value="F:S-adenosylmethionine-dependent methyltransferase activity"/>
    <property type="evidence" value="ECO:0007669"/>
    <property type="project" value="InterPro"/>
</dbReference>
<accession>A0A8J4E787</accession>
<dbReference type="PANTHER" id="PTHR42912">
    <property type="entry name" value="METHYLTRANSFERASE"/>
    <property type="match status" value="1"/>
</dbReference>
<reference evidence="2" key="1">
    <citation type="submission" date="2021-01" db="EMBL/GenBank/DDBJ databases">
        <title>Whole genome shotgun sequence of Virgisporangium aurantiacum NBRC 16421.</title>
        <authorList>
            <person name="Komaki H."/>
            <person name="Tamura T."/>
        </authorList>
    </citation>
    <scope>NUCLEOTIDE SEQUENCE</scope>
    <source>
        <strain evidence="2">NBRC 16421</strain>
    </source>
</reference>
<evidence type="ECO:0000259" key="1">
    <source>
        <dbReference type="Pfam" id="PF08241"/>
    </source>
</evidence>